<dbReference type="SUPFAM" id="SSF55785">
    <property type="entry name" value="PYP-like sensor domain (PAS domain)"/>
    <property type="match status" value="1"/>
</dbReference>
<organism evidence="6 7">
    <name type="scientific">Shewanella litoralis</name>
    <dbReference type="NCBI Taxonomy" id="2282700"/>
    <lineage>
        <taxon>Bacteria</taxon>
        <taxon>Pseudomonadati</taxon>
        <taxon>Pseudomonadota</taxon>
        <taxon>Gammaproteobacteria</taxon>
        <taxon>Alteromonadales</taxon>
        <taxon>Shewanellaceae</taxon>
        <taxon>Shewanella</taxon>
    </lineage>
</organism>
<feature type="domain" description="PAC" evidence="4">
    <location>
        <begin position="217"/>
        <end position="269"/>
    </location>
</feature>
<keyword evidence="7" id="KW-1185">Reference proteome</keyword>
<dbReference type="CDD" id="cd00130">
    <property type="entry name" value="PAS"/>
    <property type="match status" value="1"/>
</dbReference>
<reference evidence="7" key="1">
    <citation type="journal article" date="2019" name="Int. J. Syst. Evol. Microbiol.">
        <title>The Global Catalogue of Microorganisms (GCM) 10K type strain sequencing project: providing services to taxonomists for standard genome sequencing and annotation.</title>
        <authorList>
            <consortium name="The Broad Institute Genomics Platform"/>
            <consortium name="The Broad Institute Genome Sequencing Center for Infectious Disease"/>
            <person name="Wu L."/>
            <person name="Ma J."/>
        </authorList>
    </citation>
    <scope>NUCLEOTIDE SEQUENCE [LARGE SCALE GENOMIC DNA]</scope>
    <source>
        <strain evidence="7">JCM 32306</strain>
    </source>
</reference>
<dbReference type="EMBL" id="BMQX01000003">
    <property type="protein sequence ID" value="GGQ08782.1"/>
    <property type="molecule type" value="Genomic_DNA"/>
</dbReference>
<dbReference type="EC" id="2.7.7.65" evidence="1"/>
<dbReference type="SMART" id="SM00091">
    <property type="entry name" value="PAS"/>
    <property type="match status" value="1"/>
</dbReference>
<feature type="domain" description="GGDEF" evidence="5">
    <location>
        <begin position="301"/>
        <end position="435"/>
    </location>
</feature>
<name>A0ABQ2R511_9GAMM</name>
<dbReference type="PANTHER" id="PTHR45138">
    <property type="entry name" value="REGULATORY COMPONENTS OF SENSORY TRANSDUCTION SYSTEM"/>
    <property type="match status" value="1"/>
</dbReference>
<dbReference type="InterPro" id="IPR050469">
    <property type="entry name" value="Diguanylate_Cyclase"/>
</dbReference>
<dbReference type="NCBIfam" id="TIGR00229">
    <property type="entry name" value="sensory_box"/>
    <property type="match status" value="1"/>
</dbReference>
<gene>
    <name evidence="6" type="ORF">GCM10009411_06940</name>
</gene>
<comment type="caution">
    <text evidence="6">The sequence shown here is derived from an EMBL/GenBank/DDBJ whole genome shotgun (WGS) entry which is preliminary data.</text>
</comment>
<comment type="catalytic activity">
    <reaction evidence="2">
        <text>2 GTP = 3',3'-c-di-GMP + 2 diphosphate</text>
        <dbReference type="Rhea" id="RHEA:24898"/>
        <dbReference type="ChEBI" id="CHEBI:33019"/>
        <dbReference type="ChEBI" id="CHEBI:37565"/>
        <dbReference type="ChEBI" id="CHEBI:58805"/>
        <dbReference type="EC" id="2.7.7.65"/>
    </reaction>
</comment>
<dbReference type="PROSITE" id="PS50112">
    <property type="entry name" value="PAS"/>
    <property type="match status" value="1"/>
</dbReference>
<dbReference type="InterPro" id="IPR000014">
    <property type="entry name" value="PAS"/>
</dbReference>
<dbReference type="InterPro" id="IPR000700">
    <property type="entry name" value="PAS-assoc_C"/>
</dbReference>
<accession>A0ABQ2R511</accession>
<evidence type="ECO:0000259" key="5">
    <source>
        <dbReference type="PROSITE" id="PS50887"/>
    </source>
</evidence>
<dbReference type="NCBIfam" id="TIGR00254">
    <property type="entry name" value="GGDEF"/>
    <property type="match status" value="1"/>
</dbReference>
<dbReference type="CDD" id="cd01949">
    <property type="entry name" value="GGDEF"/>
    <property type="match status" value="1"/>
</dbReference>
<dbReference type="Proteomes" id="UP000619118">
    <property type="component" value="Unassembled WGS sequence"/>
</dbReference>
<dbReference type="PROSITE" id="PS50887">
    <property type="entry name" value="GGDEF"/>
    <property type="match status" value="1"/>
</dbReference>
<evidence type="ECO:0000313" key="7">
    <source>
        <dbReference type="Proteomes" id="UP000619118"/>
    </source>
</evidence>
<dbReference type="PANTHER" id="PTHR45138:SF9">
    <property type="entry name" value="DIGUANYLATE CYCLASE DGCM-RELATED"/>
    <property type="match status" value="1"/>
</dbReference>
<dbReference type="Gene3D" id="3.30.450.20">
    <property type="entry name" value="PAS domain"/>
    <property type="match status" value="1"/>
</dbReference>
<dbReference type="Gene3D" id="3.30.70.270">
    <property type="match status" value="1"/>
</dbReference>
<dbReference type="InterPro" id="IPR029787">
    <property type="entry name" value="Nucleotide_cyclase"/>
</dbReference>
<proteinExistence type="predicted"/>
<dbReference type="Pfam" id="PF08448">
    <property type="entry name" value="PAS_4"/>
    <property type="match status" value="1"/>
</dbReference>
<dbReference type="SUPFAM" id="SSF55073">
    <property type="entry name" value="Nucleotide cyclase"/>
    <property type="match status" value="1"/>
</dbReference>
<sequence length="439" mass="49596">MNLNSQSNDVEEMKILNVIQHGIIRLNQQFAIIAIDSEIELLFNKFFYKRNDEPLNSINKLTGMQWQNIVSDLQGSSPENPWLVACQTKVDQTVKLTLNNKDALLSLSLRYSPVFDHNDSVLEVLVFIVISDTIQQIEKDLQIEKAFYRAMVKDMPALIYRYTTDGIVTLANAELCSYFGADADDIIGMSIYDVMDAENVEGAKIHLAGITPENPICSHEHSGKDYAGNVRWYQWTDRLILSNDGQPLGYQGIGLDLTERKIHEEELLRLATTDTLTGLLNRRQCFTLAEQELARCRQHNRPFSLLITDIDFFKHVNDRFGHMAGDKALQSFATLCTKALRDIDIIGRFGGEEFIIILPETDLQGAIISAERLRQNVEAMNISFNENNLKITVSIGIATNDEHPEMSLDSMLVKADEALYNAKTTGRNKVVTWPIKPPA</sequence>
<evidence type="ECO:0000313" key="6">
    <source>
        <dbReference type="EMBL" id="GGQ08782.1"/>
    </source>
</evidence>
<evidence type="ECO:0000259" key="3">
    <source>
        <dbReference type="PROSITE" id="PS50112"/>
    </source>
</evidence>
<evidence type="ECO:0000259" key="4">
    <source>
        <dbReference type="PROSITE" id="PS50113"/>
    </source>
</evidence>
<protein>
    <recommendedName>
        <fullName evidence="1">diguanylate cyclase</fullName>
        <ecNumber evidence="1">2.7.7.65</ecNumber>
    </recommendedName>
</protein>
<dbReference type="InterPro" id="IPR043128">
    <property type="entry name" value="Rev_trsase/Diguanyl_cyclase"/>
</dbReference>
<dbReference type="InterPro" id="IPR013656">
    <property type="entry name" value="PAS_4"/>
</dbReference>
<dbReference type="InterPro" id="IPR000160">
    <property type="entry name" value="GGDEF_dom"/>
</dbReference>
<evidence type="ECO:0000256" key="1">
    <source>
        <dbReference type="ARBA" id="ARBA00012528"/>
    </source>
</evidence>
<dbReference type="Pfam" id="PF00990">
    <property type="entry name" value="GGDEF"/>
    <property type="match status" value="1"/>
</dbReference>
<evidence type="ECO:0000256" key="2">
    <source>
        <dbReference type="ARBA" id="ARBA00034247"/>
    </source>
</evidence>
<dbReference type="PROSITE" id="PS50113">
    <property type="entry name" value="PAC"/>
    <property type="match status" value="1"/>
</dbReference>
<feature type="domain" description="PAS" evidence="3">
    <location>
        <begin position="144"/>
        <end position="201"/>
    </location>
</feature>
<dbReference type="InterPro" id="IPR035965">
    <property type="entry name" value="PAS-like_dom_sf"/>
</dbReference>
<dbReference type="SMART" id="SM00267">
    <property type="entry name" value="GGDEF"/>
    <property type="match status" value="1"/>
</dbReference>